<dbReference type="PANTHER" id="PTHR31286:SF180">
    <property type="entry name" value="OS10G0362600 PROTEIN"/>
    <property type="match status" value="1"/>
</dbReference>
<gene>
    <name evidence="3" type="ORF">Salat_1124700</name>
</gene>
<dbReference type="InterPro" id="IPR025558">
    <property type="entry name" value="DUF4283"/>
</dbReference>
<sequence length="229" mass="25591">MELSSLSQNDLIDVETKLGYCHVGYIAGKLQGLKAIRALVQSWGASFQQHDSGWLIFRFAREKDRQRILAGGPYFVYGRSLVLKNMLNCFEFKEDDINLTPVWAILPSLPLKCWHPNALGKISSKLGTPIAMDSLTMKMEKQPVVYEFTPKFCTECNIFGHLKDSCQGTHPPVVVTTTTPAATIKSVALKKVQPAEWTLVQRRHKSDQKHQHNGPQLAAGKSKPTMGVQ</sequence>
<name>A0AAE1YE85_9LAMI</name>
<dbReference type="Proteomes" id="UP001293254">
    <property type="component" value="Unassembled WGS sequence"/>
</dbReference>
<evidence type="ECO:0000259" key="2">
    <source>
        <dbReference type="Pfam" id="PF14111"/>
    </source>
</evidence>
<dbReference type="PANTHER" id="PTHR31286">
    <property type="entry name" value="GLYCINE-RICH CELL WALL STRUCTURAL PROTEIN 1.8-LIKE"/>
    <property type="match status" value="1"/>
</dbReference>
<evidence type="ECO:0000313" key="4">
    <source>
        <dbReference type="Proteomes" id="UP001293254"/>
    </source>
</evidence>
<evidence type="ECO:0000256" key="1">
    <source>
        <dbReference type="SAM" id="MobiDB-lite"/>
    </source>
</evidence>
<dbReference type="Pfam" id="PF14111">
    <property type="entry name" value="DUF4283"/>
    <property type="match status" value="1"/>
</dbReference>
<proteinExistence type="predicted"/>
<dbReference type="EMBL" id="JACGWO010000004">
    <property type="protein sequence ID" value="KAK4428251.1"/>
    <property type="molecule type" value="Genomic_DNA"/>
</dbReference>
<comment type="caution">
    <text evidence="3">The sequence shown here is derived from an EMBL/GenBank/DDBJ whole genome shotgun (WGS) entry which is preliminary data.</text>
</comment>
<feature type="region of interest" description="Disordered" evidence="1">
    <location>
        <begin position="201"/>
        <end position="229"/>
    </location>
</feature>
<keyword evidence="4" id="KW-1185">Reference proteome</keyword>
<organism evidence="3 4">
    <name type="scientific">Sesamum alatum</name>
    <dbReference type="NCBI Taxonomy" id="300844"/>
    <lineage>
        <taxon>Eukaryota</taxon>
        <taxon>Viridiplantae</taxon>
        <taxon>Streptophyta</taxon>
        <taxon>Embryophyta</taxon>
        <taxon>Tracheophyta</taxon>
        <taxon>Spermatophyta</taxon>
        <taxon>Magnoliopsida</taxon>
        <taxon>eudicotyledons</taxon>
        <taxon>Gunneridae</taxon>
        <taxon>Pentapetalae</taxon>
        <taxon>asterids</taxon>
        <taxon>lamiids</taxon>
        <taxon>Lamiales</taxon>
        <taxon>Pedaliaceae</taxon>
        <taxon>Sesamum</taxon>
    </lineage>
</organism>
<accession>A0AAE1YE85</accession>
<reference evidence="3" key="1">
    <citation type="submission" date="2020-06" db="EMBL/GenBank/DDBJ databases">
        <authorList>
            <person name="Li T."/>
            <person name="Hu X."/>
            <person name="Zhang T."/>
            <person name="Song X."/>
            <person name="Zhang H."/>
            <person name="Dai N."/>
            <person name="Sheng W."/>
            <person name="Hou X."/>
            <person name="Wei L."/>
        </authorList>
    </citation>
    <scope>NUCLEOTIDE SEQUENCE</scope>
    <source>
        <strain evidence="3">3651</strain>
        <tissue evidence="3">Leaf</tissue>
    </source>
</reference>
<dbReference type="InterPro" id="IPR040256">
    <property type="entry name" value="At4g02000-like"/>
</dbReference>
<evidence type="ECO:0000313" key="3">
    <source>
        <dbReference type="EMBL" id="KAK4428251.1"/>
    </source>
</evidence>
<reference evidence="3" key="2">
    <citation type="journal article" date="2024" name="Plant">
        <title>Genomic evolution and insights into agronomic trait innovations of Sesamum species.</title>
        <authorList>
            <person name="Miao H."/>
            <person name="Wang L."/>
            <person name="Qu L."/>
            <person name="Liu H."/>
            <person name="Sun Y."/>
            <person name="Le M."/>
            <person name="Wang Q."/>
            <person name="Wei S."/>
            <person name="Zheng Y."/>
            <person name="Lin W."/>
            <person name="Duan Y."/>
            <person name="Cao H."/>
            <person name="Xiong S."/>
            <person name="Wang X."/>
            <person name="Wei L."/>
            <person name="Li C."/>
            <person name="Ma Q."/>
            <person name="Ju M."/>
            <person name="Zhao R."/>
            <person name="Li G."/>
            <person name="Mu C."/>
            <person name="Tian Q."/>
            <person name="Mei H."/>
            <person name="Zhang T."/>
            <person name="Gao T."/>
            <person name="Zhang H."/>
        </authorList>
    </citation>
    <scope>NUCLEOTIDE SEQUENCE</scope>
    <source>
        <strain evidence="3">3651</strain>
    </source>
</reference>
<feature type="domain" description="DUF4283" evidence="2">
    <location>
        <begin position="17"/>
        <end position="92"/>
    </location>
</feature>
<dbReference type="AlphaFoldDB" id="A0AAE1YE85"/>
<protein>
    <recommendedName>
        <fullName evidence="2">DUF4283 domain-containing protein</fullName>
    </recommendedName>
</protein>